<dbReference type="SUPFAM" id="SSF53448">
    <property type="entry name" value="Nucleotide-diphospho-sugar transferases"/>
    <property type="match status" value="1"/>
</dbReference>
<sequence>MKSRRGFRNGKWLRKAVDGVVGPMNRHLVIIGMVGTATLVFLVFILMGVRSEAYKESIDVRPRIVVESEERVGTLVSSVVKGSRNGAVVVLVANYGYREFAMNTICSLRNVGLHDNLLISLDEEMHSYARKRSVPSVLFSTDKSKADIHFSSDAADFGSKDFVILSQTKTAAVLSVLKRKVPVLFVDLDVTLLKNPLPIMKTFNEDLVVTSDIKHGRDDPKNLNLRLNSGLFLARPKPAVMDAFEEIAEQGLNSNRSQQKAFNWVLCGQYAGAPRGTGTLVGNDRCRWKGKRGTATTRVMSLEQFPNGSGWPTTDAVAIHHNFVSGLKEKRKAIEAIGGWFFSANAKEMCSDRRKSKLWRKKR</sequence>
<dbReference type="InterPro" id="IPR029044">
    <property type="entry name" value="Nucleotide-diphossugar_trans"/>
</dbReference>
<evidence type="ECO:0000256" key="1">
    <source>
        <dbReference type="ARBA" id="ARBA00007033"/>
    </source>
</evidence>
<evidence type="ECO:0000259" key="3">
    <source>
        <dbReference type="Pfam" id="PF03407"/>
    </source>
</evidence>
<dbReference type="InterPro" id="IPR005069">
    <property type="entry name" value="Nucl-diP-sugar_transferase"/>
</dbReference>
<protein>
    <recommendedName>
        <fullName evidence="3">Nucleotide-diphospho-sugar transferase domain-containing protein</fullName>
    </recommendedName>
</protein>
<keyword evidence="2" id="KW-0472">Membrane</keyword>
<dbReference type="AlphaFoldDB" id="A0A7S2ZR54"/>
<organism evidence="4">
    <name type="scientific">Rhodosorus marinus</name>
    <dbReference type="NCBI Taxonomy" id="101924"/>
    <lineage>
        <taxon>Eukaryota</taxon>
        <taxon>Rhodophyta</taxon>
        <taxon>Stylonematophyceae</taxon>
        <taxon>Stylonematales</taxon>
        <taxon>Stylonemataceae</taxon>
        <taxon>Rhodosorus</taxon>
    </lineage>
</organism>
<dbReference type="PANTHER" id="PTHR47483:SF1">
    <property type="entry name" value="BETA-ARABINOFURANOSYLTRANSFERASE RAY1"/>
    <property type="match status" value="1"/>
</dbReference>
<gene>
    <name evidence="4" type="ORF">RMAR00112_LOCUS15706</name>
</gene>
<reference evidence="4" key="1">
    <citation type="submission" date="2021-01" db="EMBL/GenBank/DDBJ databases">
        <authorList>
            <person name="Corre E."/>
            <person name="Pelletier E."/>
            <person name="Niang G."/>
            <person name="Scheremetjew M."/>
            <person name="Finn R."/>
            <person name="Kale V."/>
            <person name="Holt S."/>
            <person name="Cochrane G."/>
            <person name="Meng A."/>
            <person name="Brown T."/>
            <person name="Cohen L."/>
        </authorList>
    </citation>
    <scope>NUCLEOTIDE SEQUENCE</scope>
    <source>
        <strain evidence="4">CCMP 769</strain>
    </source>
</reference>
<proteinExistence type="inferred from homology"/>
<dbReference type="Gene3D" id="3.90.550.10">
    <property type="entry name" value="Spore Coat Polysaccharide Biosynthesis Protein SpsA, Chain A"/>
    <property type="match status" value="1"/>
</dbReference>
<name>A0A7S2ZR54_9RHOD</name>
<dbReference type="EMBL" id="HBHW01020232">
    <property type="protein sequence ID" value="CAE0047725.1"/>
    <property type="molecule type" value="Transcribed_RNA"/>
</dbReference>
<comment type="similarity">
    <text evidence="1">Belongs to the glycosyltransferase 77 family.</text>
</comment>
<keyword evidence="2" id="KW-1133">Transmembrane helix</keyword>
<dbReference type="InterPro" id="IPR044575">
    <property type="entry name" value="RAY1-like"/>
</dbReference>
<dbReference type="Pfam" id="PF03407">
    <property type="entry name" value="Nucleotid_trans"/>
    <property type="match status" value="1"/>
</dbReference>
<accession>A0A7S2ZR54</accession>
<feature type="transmembrane region" description="Helical" evidence="2">
    <location>
        <begin position="28"/>
        <end position="49"/>
    </location>
</feature>
<evidence type="ECO:0000313" key="4">
    <source>
        <dbReference type="EMBL" id="CAE0047725.1"/>
    </source>
</evidence>
<keyword evidence="2" id="KW-0812">Transmembrane</keyword>
<dbReference type="PANTHER" id="PTHR47483">
    <property type="entry name" value="BETA-ARABINOFURANOSYLTRANSFERASE RAY1"/>
    <property type="match status" value="1"/>
</dbReference>
<dbReference type="GO" id="GO:0016757">
    <property type="term" value="F:glycosyltransferase activity"/>
    <property type="evidence" value="ECO:0007669"/>
    <property type="project" value="InterPro"/>
</dbReference>
<evidence type="ECO:0000256" key="2">
    <source>
        <dbReference type="SAM" id="Phobius"/>
    </source>
</evidence>
<feature type="domain" description="Nucleotide-diphospho-sugar transferase" evidence="3">
    <location>
        <begin position="117"/>
        <end position="332"/>
    </location>
</feature>